<name>A0A151S3U4_CAJCA</name>
<dbReference type="InterPro" id="IPR013103">
    <property type="entry name" value="RVT_2"/>
</dbReference>
<evidence type="ECO:0000313" key="3">
    <source>
        <dbReference type="Proteomes" id="UP000075243"/>
    </source>
</evidence>
<feature type="domain" description="Reverse transcriptase Ty1/copia-type" evidence="1">
    <location>
        <begin position="5"/>
        <end position="85"/>
    </location>
</feature>
<dbReference type="EMBL" id="KQ483475">
    <property type="protein sequence ID" value="KYP49505.1"/>
    <property type="molecule type" value="Genomic_DNA"/>
</dbReference>
<organism evidence="2 3">
    <name type="scientific">Cajanus cajan</name>
    <name type="common">Pigeon pea</name>
    <name type="synonym">Cajanus indicus</name>
    <dbReference type="NCBI Taxonomy" id="3821"/>
    <lineage>
        <taxon>Eukaryota</taxon>
        <taxon>Viridiplantae</taxon>
        <taxon>Streptophyta</taxon>
        <taxon>Embryophyta</taxon>
        <taxon>Tracheophyta</taxon>
        <taxon>Spermatophyta</taxon>
        <taxon>Magnoliopsida</taxon>
        <taxon>eudicotyledons</taxon>
        <taxon>Gunneridae</taxon>
        <taxon>Pentapetalae</taxon>
        <taxon>rosids</taxon>
        <taxon>fabids</taxon>
        <taxon>Fabales</taxon>
        <taxon>Fabaceae</taxon>
        <taxon>Papilionoideae</taxon>
        <taxon>50 kb inversion clade</taxon>
        <taxon>NPAAA clade</taxon>
        <taxon>indigoferoid/millettioid clade</taxon>
        <taxon>Phaseoleae</taxon>
        <taxon>Cajanus</taxon>
    </lineage>
</organism>
<keyword evidence="3" id="KW-1185">Reference proteome</keyword>
<dbReference type="Gramene" id="C.cajan_32166.t">
    <property type="protein sequence ID" value="C.cajan_32166.t.cds1"/>
    <property type="gene ID" value="C.cajan_32166"/>
</dbReference>
<dbReference type="Proteomes" id="UP000075243">
    <property type="component" value="Unassembled WGS sequence"/>
</dbReference>
<proteinExistence type="predicted"/>
<evidence type="ECO:0000313" key="2">
    <source>
        <dbReference type="EMBL" id="KYP49505.1"/>
    </source>
</evidence>
<accession>A0A151S3U4</accession>
<dbReference type="InterPro" id="IPR043502">
    <property type="entry name" value="DNA/RNA_pol_sf"/>
</dbReference>
<sequence length="85" mass="9553">MTTGIVLLIYVDDMVIMGSDHTSIQHLKEQLKAPFHMKDLDPLLYFLGLEVSMDSKGIFLRQHKYVEDLISLAGLHSATPVDTPL</sequence>
<evidence type="ECO:0000259" key="1">
    <source>
        <dbReference type="Pfam" id="PF07727"/>
    </source>
</evidence>
<protein>
    <recommendedName>
        <fullName evidence="1">Reverse transcriptase Ty1/copia-type domain-containing protein</fullName>
    </recommendedName>
</protein>
<reference evidence="2" key="1">
    <citation type="journal article" date="2012" name="Nat. Biotechnol.">
        <title>Draft genome sequence of pigeonpea (Cajanus cajan), an orphan legume crop of resource-poor farmers.</title>
        <authorList>
            <person name="Varshney R.K."/>
            <person name="Chen W."/>
            <person name="Li Y."/>
            <person name="Bharti A.K."/>
            <person name="Saxena R.K."/>
            <person name="Schlueter J.A."/>
            <person name="Donoghue M.T."/>
            <person name="Azam S."/>
            <person name="Fan G."/>
            <person name="Whaley A.M."/>
            <person name="Farmer A.D."/>
            <person name="Sheridan J."/>
            <person name="Iwata A."/>
            <person name="Tuteja R."/>
            <person name="Penmetsa R.V."/>
            <person name="Wu W."/>
            <person name="Upadhyaya H.D."/>
            <person name="Yang S.P."/>
            <person name="Shah T."/>
            <person name="Saxena K.B."/>
            <person name="Michael T."/>
            <person name="McCombie W.R."/>
            <person name="Yang B."/>
            <person name="Zhang G."/>
            <person name="Yang H."/>
            <person name="Wang J."/>
            <person name="Spillane C."/>
            <person name="Cook D.R."/>
            <person name="May G.D."/>
            <person name="Xu X."/>
            <person name="Jackson S.A."/>
        </authorList>
    </citation>
    <scope>NUCLEOTIDE SEQUENCE [LARGE SCALE GENOMIC DNA]</scope>
</reference>
<dbReference type="Pfam" id="PF07727">
    <property type="entry name" value="RVT_2"/>
    <property type="match status" value="1"/>
</dbReference>
<dbReference type="SUPFAM" id="SSF56672">
    <property type="entry name" value="DNA/RNA polymerases"/>
    <property type="match status" value="1"/>
</dbReference>
<dbReference type="AlphaFoldDB" id="A0A151S3U4"/>
<gene>
    <name evidence="2" type="ORF">KK1_028786</name>
</gene>